<keyword evidence="4" id="KW-1185">Reference proteome</keyword>
<dbReference type="Proteomes" id="UP000218332">
    <property type="component" value="Unassembled WGS sequence"/>
</dbReference>
<comment type="caution">
    <text evidence="3">The sequence shown here is derived from an EMBL/GenBank/DDBJ whole genome shotgun (WGS) entry which is preliminary data.</text>
</comment>
<organism evidence="3 4">
    <name type="scientific">Tamilnaduibacter salinus</name>
    <dbReference type="NCBI Taxonomy" id="1484056"/>
    <lineage>
        <taxon>Bacteria</taxon>
        <taxon>Pseudomonadati</taxon>
        <taxon>Pseudomonadota</taxon>
        <taxon>Gammaproteobacteria</taxon>
        <taxon>Pseudomonadales</taxon>
        <taxon>Marinobacteraceae</taxon>
        <taxon>Tamilnaduibacter</taxon>
    </lineage>
</organism>
<evidence type="ECO:0000259" key="2">
    <source>
        <dbReference type="Pfam" id="PF03435"/>
    </source>
</evidence>
<dbReference type="InterPro" id="IPR005097">
    <property type="entry name" value="Sacchrp_dh_NADP-bd"/>
</dbReference>
<dbReference type="InterPro" id="IPR036291">
    <property type="entry name" value="NAD(P)-bd_dom_sf"/>
</dbReference>
<sequence>MMQPEYDIVVFGATSFVGQILTRYLLEQYGTGGTLRWAIAGRNESKLEATRADLGNAAADLPVVVADAGNESSLRAMVQRTRVVVSTVGPYALYGEPLVRVCAQEGTDYCDLTGEVQWIRQMIARYEDDARASGAHIVHCCGFDSIPSDMGVHFLQQQAMAQFGSACPTVKMRVRAAKGEFSGGTVASLMNVAKEAASDPALRKELANPFSLCPYGFKSSRRQPNVKSAEFDPDFGAWTAPFVMAAINTRIVHRSNAIQDAVYGQEFAYDEAMLTGKGLKGRLQGMAMAAGIGGFLAASAIAPTRWALETFIVPKPGEGPSRQSQESGFYDLRFVGHASDGRVIRTKVTGDRDPGYGSTGKMLGEAAMCLAFDAGEDRPGGFWTPSSYLGQKLIDRLQDNAGLRFEVLENR</sequence>
<feature type="domain" description="Saccharopine dehydrogenase NADP binding" evidence="2">
    <location>
        <begin position="8"/>
        <end position="137"/>
    </location>
</feature>
<dbReference type="GO" id="GO:0005886">
    <property type="term" value="C:plasma membrane"/>
    <property type="evidence" value="ECO:0007669"/>
    <property type="project" value="TreeGrafter"/>
</dbReference>
<dbReference type="FunFam" id="3.40.50.720:FF:000413">
    <property type="entry name" value="Trans-acting enoyl reductase"/>
    <property type="match status" value="1"/>
</dbReference>
<dbReference type="InterPro" id="IPR051276">
    <property type="entry name" value="Saccharopine_DH-like_oxidrdct"/>
</dbReference>
<dbReference type="EMBL" id="NMPM01000024">
    <property type="protein sequence ID" value="PAV26390.1"/>
    <property type="molecule type" value="Genomic_DNA"/>
</dbReference>
<evidence type="ECO:0000313" key="3">
    <source>
        <dbReference type="EMBL" id="PAV26390.1"/>
    </source>
</evidence>
<dbReference type="PANTHER" id="PTHR12286">
    <property type="entry name" value="SACCHAROPINE DEHYDROGENASE-LIKE OXIDOREDUCTASE"/>
    <property type="match status" value="1"/>
</dbReference>
<gene>
    <name evidence="3" type="ORF">CF392_06020</name>
</gene>
<dbReference type="PANTHER" id="PTHR12286:SF5">
    <property type="entry name" value="SACCHAROPINE DEHYDROGENASE-LIKE OXIDOREDUCTASE"/>
    <property type="match status" value="1"/>
</dbReference>
<comment type="similarity">
    <text evidence="1">Belongs to the saccharopine dehydrogenase family. Enoyl reductase subfamily.</text>
</comment>
<evidence type="ECO:0000256" key="1">
    <source>
        <dbReference type="ARBA" id="ARBA00010591"/>
    </source>
</evidence>
<dbReference type="AlphaFoldDB" id="A0A2A2I5J0"/>
<dbReference type="SUPFAM" id="SSF51735">
    <property type="entry name" value="NAD(P)-binding Rossmann-fold domains"/>
    <property type="match status" value="1"/>
</dbReference>
<name>A0A2A2I5J0_9GAMM</name>
<proteinExistence type="inferred from homology"/>
<evidence type="ECO:0000313" key="4">
    <source>
        <dbReference type="Proteomes" id="UP000218332"/>
    </source>
</evidence>
<dbReference type="GO" id="GO:0009247">
    <property type="term" value="P:glycolipid biosynthetic process"/>
    <property type="evidence" value="ECO:0007669"/>
    <property type="project" value="TreeGrafter"/>
</dbReference>
<dbReference type="RefSeq" id="WP_095610564.1">
    <property type="nucleotide sequence ID" value="NZ_NMPM01000024.1"/>
</dbReference>
<accession>A0A2A2I5J0</accession>
<dbReference type="Gene3D" id="3.40.50.720">
    <property type="entry name" value="NAD(P)-binding Rossmann-like Domain"/>
    <property type="match status" value="1"/>
</dbReference>
<protein>
    <submittedName>
        <fullName evidence="3">Saccharopine dehydrogenase</fullName>
    </submittedName>
</protein>
<reference evidence="3 4" key="1">
    <citation type="submission" date="2017-07" db="EMBL/GenBank/DDBJ databases">
        <title>Tamlnaduibacter salinus (Mi-7) genome sequencing.</title>
        <authorList>
            <person name="Verma A."/>
            <person name="Krishnamurthi S."/>
        </authorList>
    </citation>
    <scope>NUCLEOTIDE SEQUENCE [LARGE SCALE GENOMIC DNA]</scope>
    <source>
        <strain evidence="3 4">Mi-7</strain>
    </source>
</reference>
<dbReference type="Pfam" id="PF03435">
    <property type="entry name" value="Sacchrp_dh_NADP"/>
    <property type="match status" value="1"/>
</dbReference>